<evidence type="ECO:0000313" key="1">
    <source>
        <dbReference type="EMBL" id="AVO48540.1"/>
    </source>
</evidence>
<dbReference type="RefSeq" id="WP_106683020.1">
    <property type="nucleotide sequence ID" value="NZ_CP027667.1"/>
</dbReference>
<dbReference type="EMBL" id="CP027667">
    <property type="protein sequence ID" value="AVO48540.1"/>
    <property type="molecule type" value="Genomic_DNA"/>
</dbReference>
<dbReference type="OrthoDB" id="9827121at2"/>
<accession>A0A2R3Q9T9</accession>
<protein>
    <submittedName>
        <fullName evidence="1">Uncharacterized protein</fullName>
    </submittedName>
</protein>
<organism evidence="1 2">
    <name type="scientific">Melaminivora suipulveris</name>
    <dbReference type="NCBI Taxonomy" id="2109913"/>
    <lineage>
        <taxon>Bacteria</taxon>
        <taxon>Pseudomonadati</taxon>
        <taxon>Pseudomonadota</taxon>
        <taxon>Betaproteobacteria</taxon>
        <taxon>Burkholderiales</taxon>
        <taxon>Comamonadaceae</taxon>
        <taxon>Melaminivora</taxon>
    </lineage>
</organism>
<evidence type="ECO:0000313" key="2">
    <source>
        <dbReference type="Proteomes" id="UP000237925"/>
    </source>
</evidence>
<dbReference type="KEGG" id="mela:C6568_04110"/>
<reference evidence="1 2" key="1">
    <citation type="submission" date="2018-03" db="EMBL/GenBank/DDBJ databases">
        <title>Genome sequencing of Melaminivora sp.</title>
        <authorList>
            <person name="Kim S.-J."/>
            <person name="Heo J."/>
            <person name="Ahn J.-H."/>
            <person name="Kwon S.-W."/>
        </authorList>
    </citation>
    <scope>NUCLEOTIDE SEQUENCE [LARGE SCALE GENOMIC DNA]</scope>
    <source>
        <strain evidence="1 2">SC2-9</strain>
    </source>
</reference>
<dbReference type="AlphaFoldDB" id="A0A2R3Q9T9"/>
<gene>
    <name evidence="1" type="ORF">C6568_04110</name>
</gene>
<name>A0A2R3Q9T9_9BURK</name>
<dbReference type="Proteomes" id="UP000237925">
    <property type="component" value="Chromosome"/>
</dbReference>
<sequence length="152" mass="16658">MKTQKNVAKAGAAVPALFGIDAAKVLAMQSLHLVRHSLAGLDNTLQNAACNGLPWNDEEVELDSISELAREEVDRLLLAGADNLDNLEARWWRLAAVLNQAVRSYPHKDTTHFRFLRGAAEEFNSLPNVWNFVAEKDGYGAPPTHQREGGAA</sequence>
<proteinExistence type="predicted"/>
<keyword evidence="2" id="KW-1185">Reference proteome</keyword>